<dbReference type="Proteomes" id="UP000838412">
    <property type="component" value="Chromosome 1"/>
</dbReference>
<sequence>MAEYNQYHPKYAADIRSLLSGNDDQLSLDEESWPEWRAYRAHPARFRKPVDPTSIRRVENAIFRKWWLEQPELALLKDSRGESPESISSGGSECDAEEDEVECTVSGSDMGDVPTEYSVSGIRRHEMPAIGTYVHKTILPGFHYKVRVLNTKRFLFGGRTLRLQEVGRGYGKRITFQGESLNKNSNFFWSDSHPNGFGFSIVAVNTNDEYTLCSMDGRPIGKVHVGSVPLPQREITSEVVNGKVVKRILVTMTCTVQYEEERHGFRSILQDEDFVVTGIALVEKDKGSRQAHLKTIEDITLPIIGRCFFCN</sequence>
<feature type="region of interest" description="Disordered" evidence="1">
    <location>
        <begin position="78"/>
        <end position="107"/>
    </location>
</feature>
<organism evidence="2 3">
    <name type="scientific">Branchiostoma lanceolatum</name>
    <name type="common">Common lancelet</name>
    <name type="synonym">Amphioxus lanceolatum</name>
    <dbReference type="NCBI Taxonomy" id="7740"/>
    <lineage>
        <taxon>Eukaryota</taxon>
        <taxon>Metazoa</taxon>
        <taxon>Chordata</taxon>
        <taxon>Cephalochordata</taxon>
        <taxon>Leptocardii</taxon>
        <taxon>Amphioxiformes</taxon>
        <taxon>Branchiostomatidae</taxon>
        <taxon>Branchiostoma</taxon>
    </lineage>
</organism>
<protein>
    <submittedName>
        <fullName evidence="2">Hypp69 protein</fullName>
    </submittedName>
</protein>
<dbReference type="OrthoDB" id="5953973at2759"/>
<reference evidence="2" key="1">
    <citation type="submission" date="2022-01" db="EMBL/GenBank/DDBJ databases">
        <authorList>
            <person name="Braso-Vives M."/>
        </authorList>
    </citation>
    <scope>NUCLEOTIDE SEQUENCE</scope>
</reference>
<dbReference type="AlphaFoldDB" id="A0A8J9VJ02"/>
<feature type="compositionally biased region" description="Low complexity" evidence="1">
    <location>
        <begin position="84"/>
        <end position="93"/>
    </location>
</feature>
<evidence type="ECO:0000313" key="2">
    <source>
        <dbReference type="EMBL" id="CAH1225792.1"/>
    </source>
</evidence>
<accession>A0A8J9VJ02</accession>
<name>A0A8J9VJ02_BRALA</name>
<evidence type="ECO:0000313" key="3">
    <source>
        <dbReference type="Proteomes" id="UP000838412"/>
    </source>
</evidence>
<dbReference type="EMBL" id="OV696686">
    <property type="protein sequence ID" value="CAH1225792.1"/>
    <property type="molecule type" value="Genomic_DNA"/>
</dbReference>
<proteinExistence type="predicted"/>
<keyword evidence="3" id="KW-1185">Reference proteome</keyword>
<gene>
    <name evidence="2" type="primary">Hypp69</name>
    <name evidence="2" type="ORF">BLAG_LOCUS188</name>
</gene>
<evidence type="ECO:0000256" key="1">
    <source>
        <dbReference type="SAM" id="MobiDB-lite"/>
    </source>
</evidence>